<feature type="non-terminal residue" evidence="1">
    <location>
        <position position="1"/>
    </location>
</feature>
<dbReference type="AlphaFoldDB" id="A0A8T2WKE7"/>
<evidence type="ECO:0000313" key="1">
    <source>
        <dbReference type="EMBL" id="KAH8480187.1"/>
    </source>
</evidence>
<sequence>FVSMIESAANGNMQTNKFASGEDFVSNSDEWGIESDEDGTIIDEGMEIIRVDKARLEEVCVLVNVDEFHHVPREGKNRPYKVICPTDSVHLIHHQILVPLSPLIFSLNILI</sequence>
<keyword evidence="2" id="KW-1185">Reference proteome</keyword>
<reference evidence="1" key="1">
    <citation type="journal article" date="2021" name="J. Hered.">
        <title>Genome Assembly of Salicaceae Populus deltoides (Eastern Cottonwood) I-69 Based on Nanopore Sequencing and Hi-C Technologies.</title>
        <authorList>
            <person name="Bai S."/>
            <person name="Wu H."/>
            <person name="Zhang J."/>
            <person name="Pan Z."/>
            <person name="Zhao W."/>
            <person name="Li Z."/>
            <person name="Tong C."/>
        </authorList>
    </citation>
    <scope>NUCLEOTIDE SEQUENCE</scope>
    <source>
        <tissue evidence="1">Leaf</tissue>
    </source>
</reference>
<name>A0A8T2WKE7_POPDE</name>
<accession>A0A8T2WKE7</accession>
<organism evidence="1 2">
    <name type="scientific">Populus deltoides</name>
    <name type="common">Eastern poplar</name>
    <name type="synonym">Eastern cottonwood</name>
    <dbReference type="NCBI Taxonomy" id="3696"/>
    <lineage>
        <taxon>Eukaryota</taxon>
        <taxon>Viridiplantae</taxon>
        <taxon>Streptophyta</taxon>
        <taxon>Embryophyta</taxon>
        <taxon>Tracheophyta</taxon>
        <taxon>Spermatophyta</taxon>
        <taxon>Magnoliopsida</taxon>
        <taxon>eudicotyledons</taxon>
        <taxon>Gunneridae</taxon>
        <taxon>Pentapetalae</taxon>
        <taxon>rosids</taxon>
        <taxon>fabids</taxon>
        <taxon>Malpighiales</taxon>
        <taxon>Salicaceae</taxon>
        <taxon>Saliceae</taxon>
        <taxon>Populus</taxon>
    </lineage>
</organism>
<comment type="caution">
    <text evidence="1">The sequence shown here is derived from an EMBL/GenBank/DDBJ whole genome shotgun (WGS) entry which is preliminary data.</text>
</comment>
<proteinExistence type="predicted"/>
<protein>
    <submittedName>
        <fullName evidence="1">Uncharacterized protein</fullName>
    </submittedName>
</protein>
<dbReference type="EMBL" id="JACEGQ020000019">
    <property type="protein sequence ID" value="KAH8480187.1"/>
    <property type="molecule type" value="Genomic_DNA"/>
</dbReference>
<gene>
    <name evidence="1" type="ORF">H0E87_030435</name>
</gene>
<dbReference type="Proteomes" id="UP000807159">
    <property type="component" value="Chromosome 19"/>
</dbReference>
<evidence type="ECO:0000313" key="2">
    <source>
        <dbReference type="Proteomes" id="UP000807159"/>
    </source>
</evidence>